<dbReference type="EMBL" id="RIBS01000008">
    <property type="protein sequence ID" value="RNF82400.1"/>
    <property type="molecule type" value="Genomic_DNA"/>
</dbReference>
<dbReference type="Pfam" id="PF12790">
    <property type="entry name" value="T6SS-SciN"/>
    <property type="match status" value="1"/>
</dbReference>
<dbReference type="Proteomes" id="UP000267049">
    <property type="component" value="Unassembled WGS sequence"/>
</dbReference>
<keyword evidence="1" id="KW-0449">Lipoprotein</keyword>
<dbReference type="AlphaFoldDB" id="A0A3M8SU68"/>
<keyword evidence="2" id="KW-1185">Reference proteome</keyword>
<evidence type="ECO:0000313" key="2">
    <source>
        <dbReference type="Proteomes" id="UP000267049"/>
    </source>
</evidence>
<dbReference type="PANTHER" id="PTHR37625:SF4">
    <property type="entry name" value="OUTER MEMBRANE LIPOPROTEIN"/>
    <property type="match status" value="1"/>
</dbReference>
<dbReference type="InterPro" id="IPR038706">
    <property type="entry name" value="Type_VI_SciN-like_sf"/>
</dbReference>
<dbReference type="Gene3D" id="2.60.40.4150">
    <property type="entry name" value="Type VI secretion system, lipoprotein SciN"/>
    <property type="match status" value="1"/>
</dbReference>
<dbReference type="NCBIfam" id="TIGR03352">
    <property type="entry name" value="VI_chp_3"/>
    <property type="match status" value="1"/>
</dbReference>
<reference evidence="1 2" key="1">
    <citation type="submission" date="2018-11" db="EMBL/GenBank/DDBJ databases">
        <title>Lysobacter cryohumiis sp. nov., isolated from soil in the Tianshan Mountains, Xinjiang, China.</title>
        <authorList>
            <person name="Luo Y."/>
            <person name="Sheng H."/>
        </authorList>
    </citation>
    <scope>NUCLEOTIDE SEQUENCE [LARGE SCALE GENOMIC DNA]</scope>
    <source>
        <strain evidence="1 2">ZS60</strain>
    </source>
</reference>
<gene>
    <name evidence="1" type="primary">tssJ</name>
    <name evidence="1" type="ORF">EER27_14720</name>
</gene>
<sequence>MDSPGKVTNCGTQGLRTRRRAAATALLAVLAAVALGGCASGGGVGKAVGKTLEAMGLKAPVAPTPQPVSVPLRLYAGENLNAGTGARPLALVVRVYQLRNMQQFEQTPFDAFLDEERERAALGSDLVRVTEVLLRPGQRHEMIEDVAADARSVGVVALFRTPASSRWRFSFDARQAAKQDGITVGLHACALTTSSVALQTPISGDSHGLAAVNCASTRR</sequence>
<dbReference type="InterPro" id="IPR017734">
    <property type="entry name" value="T6SS_SciN"/>
</dbReference>
<protein>
    <submittedName>
        <fullName evidence="1">Type VI secretion system lipoprotein TssJ</fullName>
    </submittedName>
</protein>
<organism evidence="1 2">
    <name type="scientific">Montanilutibacter psychrotolerans</name>
    <dbReference type="NCBI Taxonomy" id="1327343"/>
    <lineage>
        <taxon>Bacteria</taxon>
        <taxon>Pseudomonadati</taxon>
        <taxon>Pseudomonadota</taxon>
        <taxon>Gammaproteobacteria</taxon>
        <taxon>Lysobacterales</taxon>
        <taxon>Lysobacteraceae</taxon>
        <taxon>Montanilutibacter</taxon>
    </lineage>
</organism>
<proteinExistence type="predicted"/>
<name>A0A3M8SU68_9GAMM</name>
<accession>A0A3M8SU68</accession>
<comment type="caution">
    <text evidence="1">The sequence shown here is derived from an EMBL/GenBank/DDBJ whole genome shotgun (WGS) entry which is preliminary data.</text>
</comment>
<dbReference type="OrthoDB" id="7066769at2"/>
<dbReference type="PANTHER" id="PTHR37625">
    <property type="entry name" value="OUTER MEMBRANE LIPOPROTEIN-RELATED"/>
    <property type="match status" value="1"/>
</dbReference>
<evidence type="ECO:0000313" key="1">
    <source>
        <dbReference type="EMBL" id="RNF82400.1"/>
    </source>
</evidence>